<dbReference type="InterPro" id="IPR014016">
    <property type="entry name" value="UvrD-like_ATP-bd"/>
</dbReference>
<dbReference type="PROSITE" id="PS51198">
    <property type="entry name" value="UVRD_HELICASE_ATP_BIND"/>
    <property type="match status" value="1"/>
</dbReference>
<keyword evidence="3 9" id="KW-0347">Helicase</keyword>
<accession>A0A1H4B5S0</accession>
<dbReference type="AlphaFoldDB" id="A0A1H4B5S0"/>
<dbReference type="EC" id="5.6.2.4" evidence="7"/>
<feature type="domain" description="UvrD-like helicase ATP-binding" evidence="10">
    <location>
        <begin position="254"/>
        <end position="580"/>
    </location>
</feature>
<gene>
    <name evidence="11" type="ORF">SAMN02910418_01574</name>
</gene>
<dbReference type="PANTHER" id="PTHR11070">
    <property type="entry name" value="UVRD / RECB / PCRA DNA HELICASE FAMILY MEMBER"/>
    <property type="match status" value="1"/>
</dbReference>
<name>A0A1H4B5S0_9ACTO</name>
<dbReference type="GO" id="GO:0005524">
    <property type="term" value="F:ATP binding"/>
    <property type="evidence" value="ECO:0007669"/>
    <property type="project" value="UniProtKB-UniRule"/>
</dbReference>
<dbReference type="GO" id="GO:0000725">
    <property type="term" value="P:recombinational repair"/>
    <property type="evidence" value="ECO:0007669"/>
    <property type="project" value="TreeGrafter"/>
</dbReference>
<evidence type="ECO:0000256" key="2">
    <source>
        <dbReference type="ARBA" id="ARBA00022801"/>
    </source>
</evidence>
<evidence type="ECO:0000313" key="11">
    <source>
        <dbReference type="EMBL" id="SEA43374.1"/>
    </source>
</evidence>
<keyword evidence="12" id="KW-1185">Reference proteome</keyword>
<evidence type="ECO:0000259" key="10">
    <source>
        <dbReference type="PROSITE" id="PS51198"/>
    </source>
</evidence>
<keyword evidence="4 9" id="KW-0067">ATP-binding</keyword>
<dbReference type="PANTHER" id="PTHR11070:SF45">
    <property type="entry name" value="DNA 3'-5' HELICASE"/>
    <property type="match status" value="1"/>
</dbReference>
<dbReference type="InterPro" id="IPR027417">
    <property type="entry name" value="P-loop_NTPase"/>
</dbReference>
<dbReference type="OrthoDB" id="9787585at2"/>
<dbReference type="Pfam" id="PF13361">
    <property type="entry name" value="UvrD_C"/>
    <property type="match status" value="1"/>
</dbReference>
<comment type="catalytic activity">
    <reaction evidence="6">
        <text>Couples ATP hydrolysis with the unwinding of duplex DNA by translocating in the 3'-5' direction.</text>
        <dbReference type="EC" id="5.6.2.4"/>
    </reaction>
</comment>
<evidence type="ECO:0000313" key="12">
    <source>
        <dbReference type="Proteomes" id="UP000199288"/>
    </source>
</evidence>
<dbReference type="GO" id="GO:0003677">
    <property type="term" value="F:DNA binding"/>
    <property type="evidence" value="ECO:0007669"/>
    <property type="project" value="InterPro"/>
</dbReference>
<evidence type="ECO:0000256" key="6">
    <source>
        <dbReference type="ARBA" id="ARBA00034617"/>
    </source>
</evidence>
<dbReference type="GO" id="GO:0043138">
    <property type="term" value="F:3'-5' DNA helicase activity"/>
    <property type="evidence" value="ECO:0007669"/>
    <property type="project" value="UniProtKB-EC"/>
</dbReference>
<evidence type="ECO:0000256" key="3">
    <source>
        <dbReference type="ARBA" id="ARBA00022806"/>
    </source>
</evidence>
<evidence type="ECO:0000256" key="1">
    <source>
        <dbReference type="ARBA" id="ARBA00022741"/>
    </source>
</evidence>
<keyword evidence="2 9" id="KW-0378">Hydrolase</keyword>
<evidence type="ECO:0000256" key="8">
    <source>
        <dbReference type="ARBA" id="ARBA00048988"/>
    </source>
</evidence>
<evidence type="ECO:0000256" key="4">
    <source>
        <dbReference type="ARBA" id="ARBA00022840"/>
    </source>
</evidence>
<sequence length="734" mass="81238">MPYVTMASHQSKVDGSIKNQVLDFLHKLQKDDTTPGLHIEPMIDARDRRARTGRVSKQYRAVLFRLDSGGQAHYIYHGTYNHDDAIRIARNTILDFNLALGMPEFRYEEPVETPEPVFTPRVTYEQTAPTEPIAPEWVNHLPENWDTESLIETGISEAFAAPALAASTPAELTAVIDRAPEAQGLMLLGLATGDSLEAVRTDLGLPATPATDDSDDSIVEALKSSSVGFVYVGESPDELREALESMDIDRWRVFLHPEQKRYAEGSWKGAYRLSGGAGTGKTVVLLHRARYLYRGEPDSRIVLTTFTRTLADSLAENFSRLAPKIPQVGLGEPGVAITGIDQIASHVLATATDDEKQLAAERVLGVAATIGNQRVTNAKKAWDDAVVMADPDVTEELANPAFLEQEYVYIVLANRILDERSYVRVARTGRGTPLNRRQRQELWKVFAQFRATTQIDGQLSFPEVAALAAEILEAREAPIADHVLVDEAQDLNPLHWQLLRALVAEGRNDLFIAEDSHQRIYGHKITLSQYGINIRGRARRLRLNYRTTAENLAYAISILDGNAITDLEGEGERSDDYRSVRSGPAPRILDVSNADDEMIAVASEITRWIDDGVKPEAIGVLARAESRARDAASALVDRNIPASQRRRDAELTPGQVPVMTMHSAKGIEFQHVIVLGAGSGEIPAPWAIDRLTEADREDGILRERSLLYVAATRARDELVVTRRAKETTDRSRSE</sequence>
<dbReference type="RefSeq" id="WP_092564657.1">
    <property type="nucleotide sequence ID" value="NZ_FNQV01000009.1"/>
</dbReference>
<dbReference type="GO" id="GO:0016887">
    <property type="term" value="F:ATP hydrolysis activity"/>
    <property type="evidence" value="ECO:0007669"/>
    <property type="project" value="RHEA"/>
</dbReference>
<dbReference type="SUPFAM" id="SSF52540">
    <property type="entry name" value="P-loop containing nucleoside triphosphate hydrolases"/>
    <property type="match status" value="1"/>
</dbReference>
<reference evidence="12" key="1">
    <citation type="submission" date="2016-10" db="EMBL/GenBank/DDBJ databases">
        <authorList>
            <person name="Varghese N."/>
            <person name="Submissions S."/>
        </authorList>
    </citation>
    <scope>NUCLEOTIDE SEQUENCE [LARGE SCALE GENOMIC DNA]</scope>
    <source>
        <strain evidence="12">KPR-1</strain>
    </source>
</reference>
<dbReference type="InterPro" id="IPR014017">
    <property type="entry name" value="DNA_helicase_UvrD-like_C"/>
</dbReference>
<dbReference type="EMBL" id="FNQV01000009">
    <property type="protein sequence ID" value="SEA43374.1"/>
    <property type="molecule type" value="Genomic_DNA"/>
</dbReference>
<keyword evidence="1 9" id="KW-0547">Nucleotide-binding</keyword>
<dbReference type="Proteomes" id="UP000199288">
    <property type="component" value="Unassembled WGS sequence"/>
</dbReference>
<evidence type="ECO:0000256" key="5">
    <source>
        <dbReference type="ARBA" id="ARBA00023235"/>
    </source>
</evidence>
<proteinExistence type="predicted"/>
<protein>
    <recommendedName>
        <fullName evidence="7">DNA 3'-5' helicase</fullName>
        <ecNumber evidence="7">5.6.2.4</ecNumber>
    </recommendedName>
</protein>
<dbReference type="Gene3D" id="3.40.50.300">
    <property type="entry name" value="P-loop containing nucleotide triphosphate hydrolases"/>
    <property type="match status" value="2"/>
</dbReference>
<dbReference type="InterPro" id="IPR000212">
    <property type="entry name" value="DNA_helicase_UvrD/REP"/>
</dbReference>
<evidence type="ECO:0000256" key="9">
    <source>
        <dbReference type="PROSITE-ProRule" id="PRU00560"/>
    </source>
</evidence>
<dbReference type="Pfam" id="PF00580">
    <property type="entry name" value="UvrD-helicase"/>
    <property type="match status" value="1"/>
</dbReference>
<evidence type="ECO:0000256" key="7">
    <source>
        <dbReference type="ARBA" id="ARBA00034808"/>
    </source>
</evidence>
<comment type="catalytic activity">
    <reaction evidence="8">
        <text>ATP + H2O = ADP + phosphate + H(+)</text>
        <dbReference type="Rhea" id="RHEA:13065"/>
        <dbReference type="ChEBI" id="CHEBI:15377"/>
        <dbReference type="ChEBI" id="CHEBI:15378"/>
        <dbReference type="ChEBI" id="CHEBI:30616"/>
        <dbReference type="ChEBI" id="CHEBI:43474"/>
        <dbReference type="ChEBI" id="CHEBI:456216"/>
        <dbReference type="EC" id="5.6.2.4"/>
    </reaction>
</comment>
<organism evidence="11 12">
    <name type="scientific">Bowdeniella nasicola</name>
    <dbReference type="NCBI Taxonomy" id="208480"/>
    <lineage>
        <taxon>Bacteria</taxon>
        <taxon>Bacillati</taxon>
        <taxon>Actinomycetota</taxon>
        <taxon>Actinomycetes</taxon>
        <taxon>Actinomycetales</taxon>
        <taxon>Actinomycetaceae</taxon>
        <taxon>Bowdeniella</taxon>
    </lineage>
</organism>
<feature type="binding site" evidence="9">
    <location>
        <begin position="275"/>
        <end position="282"/>
    </location>
    <ligand>
        <name>ATP</name>
        <dbReference type="ChEBI" id="CHEBI:30616"/>
    </ligand>
</feature>
<keyword evidence="5" id="KW-0413">Isomerase</keyword>